<dbReference type="GO" id="GO:0006508">
    <property type="term" value="P:proteolysis"/>
    <property type="evidence" value="ECO:0007669"/>
    <property type="project" value="UniProtKB-KW"/>
</dbReference>
<dbReference type="InterPro" id="IPR029067">
    <property type="entry name" value="CDC48_domain_2-like_sf"/>
</dbReference>
<dbReference type="Proteomes" id="UP000245577">
    <property type="component" value="Unassembled WGS sequence"/>
</dbReference>
<dbReference type="InterPro" id="IPR004201">
    <property type="entry name" value="Cdc48_dom2"/>
</dbReference>
<accession>A0A2U1S5U0</accession>
<dbReference type="Pfam" id="PF02359">
    <property type="entry name" value="CDC48_N"/>
    <property type="match status" value="1"/>
</dbReference>
<dbReference type="Gene3D" id="3.10.330.10">
    <property type="match status" value="1"/>
</dbReference>
<dbReference type="SMART" id="SM00382">
    <property type="entry name" value="AAA"/>
    <property type="match status" value="2"/>
</dbReference>
<dbReference type="InterPro" id="IPR003593">
    <property type="entry name" value="AAA+_ATPase"/>
</dbReference>
<evidence type="ECO:0000256" key="1">
    <source>
        <dbReference type="ARBA" id="ARBA00009833"/>
    </source>
</evidence>
<keyword evidence="8" id="KW-0378">Hydrolase</keyword>
<evidence type="ECO:0000259" key="5">
    <source>
        <dbReference type="SMART" id="SM00382"/>
    </source>
</evidence>
<keyword evidence="4" id="KW-0067">ATP-binding</keyword>
<evidence type="ECO:0000256" key="4">
    <source>
        <dbReference type="ARBA" id="ARBA00022840"/>
    </source>
</evidence>
<keyword evidence="3" id="KW-0547">Nucleotide-binding</keyword>
<dbReference type="OrthoDB" id="77269at2157"/>
<proteinExistence type="inferred from homology"/>
<dbReference type="InterPro" id="IPR003338">
    <property type="entry name" value="CDC4_N-term_subdom"/>
</dbReference>
<dbReference type="FunFam" id="3.40.50.300:FF:000018">
    <property type="entry name" value="Cell division control 48"/>
    <property type="match status" value="1"/>
</dbReference>
<feature type="domain" description="AAA+ ATPase" evidence="5">
    <location>
        <begin position="507"/>
        <end position="645"/>
    </location>
</feature>
<dbReference type="InterPro" id="IPR009010">
    <property type="entry name" value="Asp_de-COase-like_dom_sf"/>
</dbReference>
<dbReference type="Pfam" id="PF02933">
    <property type="entry name" value="CDC48_2"/>
    <property type="match status" value="1"/>
</dbReference>
<evidence type="ECO:0000313" key="9">
    <source>
        <dbReference type="Proteomes" id="UP000245577"/>
    </source>
</evidence>
<dbReference type="SMART" id="SM01073">
    <property type="entry name" value="CDC48_N"/>
    <property type="match status" value="1"/>
</dbReference>
<dbReference type="InterPro" id="IPR005938">
    <property type="entry name" value="AAA_ATPase_CDC48"/>
</dbReference>
<comment type="similarity">
    <text evidence="1">Belongs to the AAA ATPase family. CDC48 subfamily.</text>
</comment>
<dbReference type="FunFam" id="1.10.8.60:FF:000038">
    <property type="entry name" value="spermatogenesis-associated protein 5-like protein 1"/>
    <property type="match status" value="1"/>
</dbReference>
<dbReference type="Pfam" id="PF00004">
    <property type="entry name" value="AAA"/>
    <property type="match status" value="2"/>
</dbReference>
<feature type="domain" description="AAA+ ATPase" evidence="5">
    <location>
        <begin position="235"/>
        <end position="371"/>
    </location>
</feature>
<dbReference type="InterPro" id="IPR003960">
    <property type="entry name" value="ATPase_AAA_CS"/>
</dbReference>
<evidence type="ECO:0000256" key="3">
    <source>
        <dbReference type="ARBA" id="ARBA00022741"/>
    </source>
</evidence>
<dbReference type="Gene3D" id="3.40.50.300">
    <property type="entry name" value="P-loop containing nucleotide triphosphate hydrolases"/>
    <property type="match status" value="2"/>
</dbReference>
<keyword evidence="8" id="KW-0482">Metalloprotease</keyword>
<dbReference type="SUPFAM" id="SSF54585">
    <property type="entry name" value="Cdc48 domain 2-like"/>
    <property type="match status" value="1"/>
</dbReference>
<protein>
    <submittedName>
        <fullName evidence="8">ATP-dependent zinc metalloprotease FtsH</fullName>
        <ecNumber evidence="8">3.4.24.-</ecNumber>
    </submittedName>
</protein>
<dbReference type="InterPro" id="IPR027417">
    <property type="entry name" value="P-loop_NTPase"/>
</dbReference>
<name>A0A2U1S5U0_9EURY</name>
<organism evidence="8 9">
    <name type="scientific">Methanobrevibacter woesei</name>
    <dbReference type="NCBI Taxonomy" id="190976"/>
    <lineage>
        <taxon>Archaea</taxon>
        <taxon>Methanobacteriati</taxon>
        <taxon>Methanobacteriota</taxon>
        <taxon>Methanomada group</taxon>
        <taxon>Methanobacteria</taxon>
        <taxon>Methanobacteriales</taxon>
        <taxon>Methanobacteriaceae</taxon>
        <taxon>Methanobrevibacter</taxon>
    </lineage>
</organism>
<dbReference type="Gene3D" id="2.40.40.20">
    <property type="match status" value="1"/>
</dbReference>
<dbReference type="Gene3D" id="1.10.8.60">
    <property type="match status" value="2"/>
</dbReference>
<gene>
    <name evidence="8" type="primary">ftsH_3</name>
    <name evidence="8" type="ORF">MBBWO_13430</name>
</gene>
<evidence type="ECO:0000256" key="2">
    <source>
        <dbReference type="ARBA" id="ARBA00022737"/>
    </source>
</evidence>
<keyword evidence="9" id="KW-1185">Reference proteome</keyword>
<dbReference type="InterPro" id="IPR003959">
    <property type="entry name" value="ATPase_AAA_core"/>
</dbReference>
<dbReference type="SMART" id="SM01072">
    <property type="entry name" value="CDC48_2"/>
    <property type="match status" value="1"/>
</dbReference>
<sequence length="729" mass="80335">MAKDEMTLKVAESLSQKDIGQGIARLDPNVMDDLGIHERDLIEIVGERKTAAIALPSQTDIGLGVIRINGMTRKNCGASIGEEVTVKKTTAVEAKKVVLAPIDTNIRVQGDISRLFMGKVMVQGDIVQTKIRTRPNLGSGFDSIFNNMMNISPMPELKFAVVSTKPNDVVIIGQGTEVELHEKPIDVSKLEGVSNLVDVSYDDIGGLKEEVKKVREMIEIPLKNPELFERLGIAPPKGVLMHGPPGTGKTLLAKAVASESDAHFIAINGPEIMSKYVGGSEENLREYFEEAEDNAPSIIFIDELDAIAPKREDTQGEAERRTVAQLLTLMDGLKSRGQVVVIGATNRPDSLDQALRRPGRFDREIEIGVPDQEERKEILEIHTRNMPLEEGIDLTKLANSTHGFVGADLESLCKEAAMRVVRRIIPDIKNDGEIPEEVLKELVVKAEDFKAALKEIQPSALREVLVEVPNVKWDDIGGLGEIKQELKEAVEWPLKYPEKFQKFGIRPPKGTLLYGVPGTGKTLLAKAVANESEANFISVKGPELLSKWVGESEAGIREIFRKAKQTAPTVIFFDEIDSIASSRSNQDGDSGVTKRVVNQLLTEMDGLEELEDVAIIAATNRPDIIDAGLMRPGRFDRHIKVDVPNEEGRLAIFKVHTQDMPLADDVSLERLAKETEGYVGADIEAVCREAAMLTLRDNMDSEKVSNKFFKEAIEKVKPSKSESDMVQYM</sequence>
<dbReference type="FunFam" id="3.40.50.300:FF:000012">
    <property type="entry name" value="Transitional endoplasmic reticulum ATPase"/>
    <property type="match status" value="1"/>
</dbReference>
<dbReference type="SUPFAM" id="SSF52540">
    <property type="entry name" value="P-loop containing nucleoside triphosphate hydrolases"/>
    <property type="match status" value="2"/>
</dbReference>
<dbReference type="PANTHER" id="PTHR23077">
    <property type="entry name" value="AAA-FAMILY ATPASE"/>
    <property type="match status" value="1"/>
</dbReference>
<dbReference type="AlphaFoldDB" id="A0A2U1S5U0"/>
<dbReference type="PANTHER" id="PTHR23077:SF201">
    <property type="entry name" value="PROTEIN CDCH"/>
    <property type="match status" value="1"/>
</dbReference>
<dbReference type="FunFam" id="2.40.40.20:FF:000007">
    <property type="entry name" value="AAA family ATPase"/>
    <property type="match status" value="1"/>
</dbReference>
<dbReference type="RefSeq" id="WP_116670125.1">
    <property type="nucleotide sequence ID" value="NZ_MZGU01000006.1"/>
</dbReference>
<dbReference type="InterPro" id="IPR050168">
    <property type="entry name" value="AAA_ATPase_domain"/>
</dbReference>
<dbReference type="CDD" id="cd19529">
    <property type="entry name" value="RecA-like_VCP_r2"/>
    <property type="match status" value="1"/>
</dbReference>
<dbReference type="GO" id="GO:0005524">
    <property type="term" value="F:ATP binding"/>
    <property type="evidence" value="ECO:0007669"/>
    <property type="project" value="UniProtKB-KW"/>
</dbReference>
<evidence type="ECO:0000259" key="7">
    <source>
        <dbReference type="SMART" id="SM01073"/>
    </source>
</evidence>
<dbReference type="NCBIfam" id="TIGR01243">
    <property type="entry name" value="CDC48"/>
    <property type="match status" value="1"/>
</dbReference>
<evidence type="ECO:0000259" key="6">
    <source>
        <dbReference type="SMART" id="SM01072"/>
    </source>
</evidence>
<dbReference type="FunFam" id="1.10.8.60:FF:000057">
    <property type="entry name" value="AAA family ATPase, CDC48 subfamily"/>
    <property type="match status" value="1"/>
</dbReference>
<dbReference type="EC" id="3.4.24.-" evidence="8"/>
<evidence type="ECO:0000313" key="8">
    <source>
        <dbReference type="EMBL" id="PWB85029.1"/>
    </source>
</evidence>
<dbReference type="SUPFAM" id="SSF50692">
    <property type="entry name" value="ADC-like"/>
    <property type="match status" value="1"/>
</dbReference>
<keyword evidence="2" id="KW-0677">Repeat</keyword>
<dbReference type="EMBL" id="MZGU01000006">
    <property type="protein sequence ID" value="PWB85029.1"/>
    <property type="molecule type" value="Genomic_DNA"/>
</dbReference>
<dbReference type="Pfam" id="PF17862">
    <property type="entry name" value="AAA_lid_3"/>
    <property type="match status" value="2"/>
</dbReference>
<dbReference type="GO" id="GO:0016887">
    <property type="term" value="F:ATP hydrolysis activity"/>
    <property type="evidence" value="ECO:0007669"/>
    <property type="project" value="InterPro"/>
</dbReference>
<reference evidence="8 9" key="1">
    <citation type="submission" date="2017-03" db="EMBL/GenBank/DDBJ databases">
        <title>Genome sequence of Methanobrevibacter wosei.</title>
        <authorList>
            <person name="Poehlein A."/>
            <person name="Seedorf H."/>
            <person name="Daniel R."/>
        </authorList>
    </citation>
    <scope>NUCLEOTIDE SEQUENCE [LARGE SCALE GENOMIC DNA]</scope>
    <source>
        <strain evidence="8 9">DSM 11979</strain>
    </source>
</reference>
<keyword evidence="8" id="KW-0645">Protease</keyword>
<dbReference type="PROSITE" id="PS00674">
    <property type="entry name" value="AAA"/>
    <property type="match status" value="1"/>
</dbReference>
<comment type="caution">
    <text evidence="8">The sequence shown here is derived from an EMBL/GenBank/DDBJ whole genome shotgun (WGS) entry which is preliminary data.</text>
</comment>
<dbReference type="GO" id="GO:0008237">
    <property type="term" value="F:metallopeptidase activity"/>
    <property type="evidence" value="ECO:0007669"/>
    <property type="project" value="UniProtKB-KW"/>
</dbReference>
<feature type="domain" description="CDC48" evidence="6">
    <location>
        <begin position="107"/>
        <end position="187"/>
    </location>
</feature>
<dbReference type="InterPro" id="IPR041569">
    <property type="entry name" value="AAA_lid_3"/>
</dbReference>
<feature type="domain" description="CDC48 N-terminal subdomain" evidence="7">
    <location>
        <begin position="7"/>
        <end position="92"/>
    </location>
</feature>